<dbReference type="PRINTS" id="PR00080">
    <property type="entry name" value="SDRFAMILY"/>
</dbReference>
<dbReference type="InterPro" id="IPR020904">
    <property type="entry name" value="Sc_DH/Rdtase_CS"/>
</dbReference>
<proteinExistence type="inferred from homology"/>
<dbReference type="AlphaFoldDB" id="A0A9P3LJL8"/>
<evidence type="ECO:0000256" key="3">
    <source>
        <dbReference type="ARBA" id="ARBA00023002"/>
    </source>
</evidence>
<dbReference type="InterPro" id="IPR002347">
    <property type="entry name" value="SDR_fam"/>
</dbReference>
<keyword evidence="3" id="KW-0560">Oxidoreductase</keyword>
<organism evidence="4 5">
    <name type="scientific">Phanerochaete sordida</name>
    <dbReference type="NCBI Taxonomy" id="48140"/>
    <lineage>
        <taxon>Eukaryota</taxon>
        <taxon>Fungi</taxon>
        <taxon>Dikarya</taxon>
        <taxon>Basidiomycota</taxon>
        <taxon>Agaricomycotina</taxon>
        <taxon>Agaricomycetes</taxon>
        <taxon>Polyporales</taxon>
        <taxon>Phanerochaetaceae</taxon>
        <taxon>Phanerochaete</taxon>
    </lineage>
</organism>
<comment type="similarity">
    <text evidence="1">Belongs to the short-chain dehydrogenases/reductases (SDR) family.</text>
</comment>
<sequence>MTSFTAQPISELFSVDGLVAVVTGGGTGIGLMIAAALEQNGATVYIVGRRLEMVEKAAREHNRHGKLIPAQCDVTSTESVDALIATVQEQHGYINLLVNNAGVALNHLPATGAPGPETGDIAAFQSALLGAGARADWGTTFGVNVTAAYYTTVQFLALLDAGNRRPHAPGVTSQVVTVASLAGFRRDEKNFTVSYAVSKAAAVHLGKLLANMLKGWQIRSNVIAPGIFPSEMSDGLVSEEAMKAAVPLGRQGDINDMGGLILYLASRAGAYINGSVQLIDGGRLSLFPSTY</sequence>
<dbReference type="EMBL" id="BPQB01000075">
    <property type="protein sequence ID" value="GJE97661.1"/>
    <property type="molecule type" value="Genomic_DNA"/>
</dbReference>
<dbReference type="Pfam" id="PF13561">
    <property type="entry name" value="adh_short_C2"/>
    <property type="match status" value="1"/>
</dbReference>
<dbReference type="PROSITE" id="PS00061">
    <property type="entry name" value="ADH_SHORT"/>
    <property type="match status" value="1"/>
</dbReference>
<accession>A0A9P3LJL8</accession>
<dbReference type="OrthoDB" id="2962696at2759"/>
<gene>
    <name evidence="4" type="ORF">PsYK624_138820</name>
</gene>
<dbReference type="GO" id="GO:0016491">
    <property type="term" value="F:oxidoreductase activity"/>
    <property type="evidence" value="ECO:0007669"/>
    <property type="project" value="UniProtKB-KW"/>
</dbReference>
<keyword evidence="5" id="KW-1185">Reference proteome</keyword>
<dbReference type="Proteomes" id="UP000703269">
    <property type="component" value="Unassembled WGS sequence"/>
</dbReference>
<dbReference type="Gene3D" id="3.40.50.720">
    <property type="entry name" value="NAD(P)-binding Rossmann-like Domain"/>
    <property type="match status" value="1"/>
</dbReference>
<evidence type="ECO:0000256" key="2">
    <source>
        <dbReference type="ARBA" id="ARBA00022857"/>
    </source>
</evidence>
<comment type="caution">
    <text evidence="4">The sequence shown here is derived from an EMBL/GenBank/DDBJ whole genome shotgun (WGS) entry which is preliminary data.</text>
</comment>
<protein>
    <submittedName>
        <fullName evidence="4">NAD(P)-binding protein</fullName>
    </submittedName>
</protein>
<dbReference type="InterPro" id="IPR052178">
    <property type="entry name" value="Sec_Metab_Biosynth_SDR"/>
</dbReference>
<dbReference type="PANTHER" id="PTHR43618">
    <property type="entry name" value="7-ALPHA-HYDROXYSTEROID DEHYDROGENASE"/>
    <property type="match status" value="1"/>
</dbReference>
<dbReference type="PRINTS" id="PR00081">
    <property type="entry name" value="GDHRDH"/>
</dbReference>
<name>A0A9P3LJL8_9APHY</name>
<dbReference type="PANTHER" id="PTHR43618:SF18">
    <property type="entry name" value="SHORT CHAIN DEHYDROGENASE_REDUCTASE FAMILY (AFU_ORTHOLOGUE AFUA_5G12480)"/>
    <property type="match status" value="1"/>
</dbReference>
<evidence type="ECO:0000313" key="5">
    <source>
        <dbReference type="Proteomes" id="UP000703269"/>
    </source>
</evidence>
<reference evidence="4 5" key="1">
    <citation type="submission" date="2021-08" db="EMBL/GenBank/DDBJ databases">
        <title>Draft Genome Sequence of Phanerochaete sordida strain YK-624.</title>
        <authorList>
            <person name="Mori T."/>
            <person name="Dohra H."/>
            <person name="Suzuki T."/>
            <person name="Kawagishi H."/>
            <person name="Hirai H."/>
        </authorList>
    </citation>
    <scope>NUCLEOTIDE SEQUENCE [LARGE SCALE GENOMIC DNA]</scope>
    <source>
        <strain evidence="4 5">YK-624</strain>
    </source>
</reference>
<keyword evidence="2" id="KW-0521">NADP</keyword>
<evidence type="ECO:0000313" key="4">
    <source>
        <dbReference type="EMBL" id="GJE97661.1"/>
    </source>
</evidence>
<evidence type="ECO:0000256" key="1">
    <source>
        <dbReference type="ARBA" id="ARBA00006484"/>
    </source>
</evidence>
<dbReference type="InterPro" id="IPR036291">
    <property type="entry name" value="NAD(P)-bd_dom_sf"/>
</dbReference>
<dbReference type="SUPFAM" id="SSF51735">
    <property type="entry name" value="NAD(P)-binding Rossmann-fold domains"/>
    <property type="match status" value="1"/>
</dbReference>